<proteinExistence type="predicted"/>
<name>A0A0G4MEV6_VERLO</name>
<accession>A0A0G4MEV6</accession>
<evidence type="ECO:0000313" key="2">
    <source>
        <dbReference type="EMBL" id="CRK32751.1"/>
    </source>
</evidence>
<dbReference type="Proteomes" id="UP000044602">
    <property type="component" value="Unassembled WGS sequence"/>
</dbReference>
<reference evidence="2 3" key="1">
    <citation type="submission" date="2015-05" db="EMBL/GenBank/DDBJ databases">
        <authorList>
            <person name="Wang D.B."/>
            <person name="Wang M."/>
        </authorList>
    </citation>
    <scope>NUCLEOTIDE SEQUENCE [LARGE SCALE GENOMIC DNA]</scope>
    <source>
        <strain evidence="2">VL1</strain>
    </source>
</reference>
<feature type="non-terminal residue" evidence="2">
    <location>
        <position position="1"/>
    </location>
</feature>
<protein>
    <submittedName>
        <fullName evidence="2">Uncharacterized protein</fullName>
    </submittedName>
</protein>
<keyword evidence="3" id="KW-1185">Reference proteome</keyword>
<organism evidence="2 3">
    <name type="scientific">Verticillium longisporum</name>
    <name type="common">Verticillium dahliae var. longisporum</name>
    <dbReference type="NCBI Taxonomy" id="100787"/>
    <lineage>
        <taxon>Eukaryota</taxon>
        <taxon>Fungi</taxon>
        <taxon>Dikarya</taxon>
        <taxon>Ascomycota</taxon>
        <taxon>Pezizomycotina</taxon>
        <taxon>Sordariomycetes</taxon>
        <taxon>Hypocreomycetidae</taxon>
        <taxon>Glomerellales</taxon>
        <taxon>Plectosphaerellaceae</taxon>
        <taxon>Verticillium</taxon>
    </lineage>
</organism>
<evidence type="ECO:0000256" key="1">
    <source>
        <dbReference type="SAM" id="MobiDB-lite"/>
    </source>
</evidence>
<sequence length="54" mass="6333">QGIPLPHVPRGHQRALPRHSGHRLGRQFRRPRHASPGHRRLPPVPHARRARRRV</sequence>
<feature type="region of interest" description="Disordered" evidence="1">
    <location>
        <begin position="1"/>
        <end position="54"/>
    </location>
</feature>
<feature type="compositionally biased region" description="Basic residues" evidence="1">
    <location>
        <begin position="9"/>
        <end position="54"/>
    </location>
</feature>
<gene>
    <name evidence="2" type="ORF">BN1708_019113</name>
</gene>
<evidence type="ECO:0000313" key="3">
    <source>
        <dbReference type="Proteomes" id="UP000044602"/>
    </source>
</evidence>
<dbReference type="EMBL" id="CVQH01022292">
    <property type="protein sequence ID" value="CRK32751.1"/>
    <property type="molecule type" value="Genomic_DNA"/>
</dbReference>
<dbReference type="AlphaFoldDB" id="A0A0G4MEV6"/>